<feature type="compositionally biased region" description="Basic and acidic residues" evidence="1">
    <location>
        <begin position="338"/>
        <end position="347"/>
    </location>
</feature>
<dbReference type="InterPro" id="IPR006768">
    <property type="entry name" value="Cwf19-like_C_dom-1"/>
</dbReference>
<evidence type="ECO:0000313" key="3">
    <source>
        <dbReference type="EMBL" id="WFC96123.1"/>
    </source>
</evidence>
<dbReference type="GO" id="GO:0000398">
    <property type="term" value="P:mRNA splicing, via spliceosome"/>
    <property type="evidence" value="ECO:0007669"/>
    <property type="project" value="TreeGrafter"/>
</dbReference>
<reference evidence="3" key="1">
    <citation type="submission" date="2023-03" db="EMBL/GenBank/DDBJ databases">
        <title>Mating type loci evolution in Malassezia.</title>
        <authorList>
            <person name="Coelho M.A."/>
        </authorList>
    </citation>
    <scope>NUCLEOTIDE SEQUENCE</scope>
    <source>
        <strain evidence="3">CBS 14135</strain>
    </source>
</reference>
<protein>
    <recommendedName>
        <fullName evidence="2">Cwf19-like C-terminal domain-containing protein</fullName>
    </recommendedName>
</protein>
<keyword evidence="4" id="KW-1185">Reference proteome</keyword>
<dbReference type="Proteomes" id="UP001216638">
    <property type="component" value="Chromosome 3"/>
</dbReference>
<dbReference type="PANTHER" id="PTHR12072">
    <property type="entry name" value="CWF19, CELL CYCLE CONTROL PROTEIN"/>
    <property type="match status" value="1"/>
</dbReference>
<dbReference type="SUPFAM" id="SSF54197">
    <property type="entry name" value="HIT-like"/>
    <property type="match status" value="1"/>
</dbReference>
<gene>
    <name evidence="3" type="ORF">MBRA1_002779</name>
</gene>
<dbReference type="InterPro" id="IPR040194">
    <property type="entry name" value="Cwf19-like"/>
</dbReference>
<dbReference type="AlphaFoldDB" id="A0AAF0ITQ1"/>
<dbReference type="EMBL" id="CP119953">
    <property type="protein sequence ID" value="WFC96123.1"/>
    <property type="molecule type" value="Genomic_DNA"/>
</dbReference>
<dbReference type="GO" id="GO:0071014">
    <property type="term" value="C:post-mRNA release spliceosomal complex"/>
    <property type="evidence" value="ECO:0007669"/>
    <property type="project" value="TreeGrafter"/>
</dbReference>
<feature type="domain" description="Cwf19-like C-terminal" evidence="2">
    <location>
        <begin position="370"/>
        <end position="494"/>
    </location>
</feature>
<dbReference type="InterPro" id="IPR036265">
    <property type="entry name" value="HIT-like_sf"/>
</dbReference>
<evidence type="ECO:0000256" key="1">
    <source>
        <dbReference type="SAM" id="MobiDB-lite"/>
    </source>
</evidence>
<name>A0AAF0ITQ1_9BASI</name>
<feature type="region of interest" description="Disordered" evidence="1">
    <location>
        <begin position="313"/>
        <end position="367"/>
    </location>
</feature>
<dbReference type="Pfam" id="PF04677">
    <property type="entry name" value="CwfJ_C_1"/>
    <property type="match status" value="1"/>
</dbReference>
<evidence type="ECO:0000259" key="2">
    <source>
        <dbReference type="Pfam" id="PF04677"/>
    </source>
</evidence>
<evidence type="ECO:0000313" key="4">
    <source>
        <dbReference type="Proteomes" id="UP001216638"/>
    </source>
</evidence>
<dbReference type="PANTHER" id="PTHR12072:SF4">
    <property type="entry name" value="CWF19-LIKE PROTEIN 1"/>
    <property type="match status" value="1"/>
</dbReference>
<accession>A0AAF0ITQ1</accession>
<dbReference type="GO" id="GO:0061632">
    <property type="term" value="F:RNA lariat debranching enzyme activator activity"/>
    <property type="evidence" value="ECO:0007669"/>
    <property type="project" value="TreeGrafter"/>
</dbReference>
<feature type="compositionally biased region" description="Pro residues" evidence="1">
    <location>
        <begin position="328"/>
        <end position="337"/>
    </location>
</feature>
<organism evidence="3 4">
    <name type="scientific">Malassezia brasiliensis</name>
    <dbReference type="NCBI Taxonomy" id="1821822"/>
    <lineage>
        <taxon>Eukaryota</taxon>
        <taxon>Fungi</taxon>
        <taxon>Dikarya</taxon>
        <taxon>Basidiomycota</taxon>
        <taxon>Ustilaginomycotina</taxon>
        <taxon>Malasseziomycetes</taxon>
        <taxon>Malasseziales</taxon>
        <taxon>Malasseziaceae</taxon>
        <taxon>Malassezia</taxon>
    </lineage>
</organism>
<proteinExistence type="predicted"/>
<sequence>MAARKVLILGAPDGRCAELSSKLGAIQAKHGPFSAAFVVGDLFSTALDDDARRLLAGELPLAVPTYFYHGTRTLPDGVNVRDDGSVQQLAPNLYYLGRVGLAEVEGLRIAFCGGSGAAQAESTLEPMDAVDTLLNDPRLALVDAPPSLDVEADSLQAARAHAAALAAYAERAAEDAARLAQRVPVDFLFTNAWPKRITRLSSVAHPPEAEPWGVEALARLAEAVRPRYYFASAPTSAEVDARRLRMDADARTCGVFWEREPYENPPFAALPVPRVPPVTRFVSLAHVANAHKVRWFMALQVVPAEVQLANAAEGPPPMRPANLTPSPLLAPPPARAPPPERDARRYADAPAAPSNKRRKKGRREHDAAPLGPEQCWFCLSNPQLEKHLVVTIGEECYMALPKGQVPVSSDASTLVPGGGHVLLVPIAHVPSTWGPDASLPALRAEMRALRAALARCYAAYGAVPVSWEVVRRSHTRVAHTQTQVVPVPKGDAAALIEAFHAAARDVDLAFEPAEVAAAFDDADTTLVRAQDREDYCLIRVGDEPLLLLLRGERR</sequence>